<dbReference type="Proteomes" id="UP000829196">
    <property type="component" value="Unassembled WGS sequence"/>
</dbReference>
<keyword evidence="2" id="KW-1185">Reference proteome</keyword>
<dbReference type="EMBL" id="JAGYWB010000011">
    <property type="protein sequence ID" value="KAI0504157.1"/>
    <property type="molecule type" value="Genomic_DNA"/>
</dbReference>
<evidence type="ECO:0008006" key="3">
    <source>
        <dbReference type="Google" id="ProtNLM"/>
    </source>
</evidence>
<sequence length="102" mass="11794">MLFADDILLVDKTREGVEGKQELWRSILEYKDFHLSISKTEYIECNFSSNRFMLHLGRLSFCFKKAVPNKTLVGGLSLWATMSLIKVHVLDILGLLFRVMVK</sequence>
<name>A0A8T3B3J7_DENNO</name>
<evidence type="ECO:0000313" key="1">
    <source>
        <dbReference type="EMBL" id="KAI0504157.1"/>
    </source>
</evidence>
<gene>
    <name evidence="1" type="ORF">KFK09_015106</name>
</gene>
<accession>A0A8T3B3J7</accession>
<evidence type="ECO:0000313" key="2">
    <source>
        <dbReference type="Proteomes" id="UP000829196"/>
    </source>
</evidence>
<dbReference type="OrthoDB" id="1225857at2759"/>
<proteinExistence type="predicted"/>
<organism evidence="1 2">
    <name type="scientific">Dendrobium nobile</name>
    <name type="common">Orchid</name>
    <dbReference type="NCBI Taxonomy" id="94219"/>
    <lineage>
        <taxon>Eukaryota</taxon>
        <taxon>Viridiplantae</taxon>
        <taxon>Streptophyta</taxon>
        <taxon>Embryophyta</taxon>
        <taxon>Tracheophyta</taxon>
        <taxon>Spermatophyta</taxon>
        <taxon>Magnoliopsida</taxon>
        <taxon>Liliopsida</taxon>
        <taxon>Asparagales</taxon>
        <taxon>Orchidaceae</taxon>
        <taxon>Epidendroideae</taxon>
        <taxon>Malaxideae</taxon>
        <taxon>Dendrobiinae</taxon>
        <taxon>Dendrobium</taxon>
    </lineage>
</organism>
<dbReference type="AlphaFoldDB" id="A0A8T3B3J7"/>
<protein>
    <recommendedName>
        <fullName evidence="3">Reverse transcriptase domain-containing protein</fullName>
    </recommendedName>
</protein>
<comment type="caution">
    <text evidence="1">The sequence shown here is derived from an EMBL/GenBank/DDBJ whole genome shotgun (WGS) entry which is preliminary data.</text>
</comment>
<reference evidence="1" key="1">
    <citation type="journal article" date="2022" name="Front. Genet.">
        <title>Chromosome-Scale Assembly of the Dendrobium nobile Genome Provides Insights Into the Molecular Mechanism of the Biosynthesis of the Medicinal Active Ingredient of Dendrobium.</title>
        <authorList>
            <person name="Xu Q."/>
            <person name="Niu S.-C."/>
            <person name="Li K.-L."/>
            <person name="Zheng P.-J."/>
            <person name="Zhang X.-J."/>
            <person name="Jia Y."/>
            <person name="Liu Y."/>
            <person name="Niu Y.-X."/>
            <person name="Yu L.-H."/>
            <person name="Chen D.-F."/>
            <person name="Zhang G.-Q."/>
        </authorList>
    </citation>
    <scope>NUCLEOTIDE SEQUENCE</scope>
    <source>
        <tissue evidence="1">Leaf</tissue>
    </source>
</reference>